<protein>
    <submittedName>
        <fullName evidence="6">tRNA 2-thiouridine synthesizing protein D</fullName>
    </submittedName>
</protein>
<dbReference type="Proteomes" id="UP000242515">
    <property type="component" value="Unassembled WGS sequence"/>
</dbReference>
<dbReference type="GO" id="GO:0002143">
    <property type="term" value="P:tRNA wobble position uridine thiolation"/>
    <property type="evidence" value="ECO:0007669"/>
    <property type="project" value="TreeGrafter"/>
</dbReference>
<organism evidence="6 7">
    <name type="scientific">Rosenbergiella nectarea</name>
    <dbReference type="NCBI Taxonomy" id="988801"/>
    <lineage>
        <taxon>Bacteria</taxon>
        <taxon>Pseudomonadati</taxon>
        <taxon>Pseudomonadota</taxon>
        <taxon>Gammaproteobacteria</taxon>
        <taxon>Enterobacterales</taxon>
        <taxon>Erwiniaceae</taxon>
        <taxon>Rosenbergiella</taxon>
    </lineage>
</organism>
<dbReference type="SUPFAM" id="SSF75169">
    <property type="entry name" value="DsrEFH-like"/>
    <property type="match status" value="1"/>
</dbReference>
<comment type="subcellular location">
    <subcellularLocation>
        <location evidence="1">Cytoplasm</location>
    </subcellularLocation>
</comment>
<dbReference type="RefSeq" id="WP_092677128.1">
    <property type="nucleotide sequence ID" value="NZ_FOGC01000010.1"/>
</dbReference>
<keyword evidence="3" id="KW-0963">Cytoplasm</keyword>
<dbReference type="InterPro" id="IPR017463">
    <property type="entry name" value="Sulphur_relay_TusD/DsrE"/>
</dbReference>
<evidence type="ECO:0000313" key="6">
    <source>
        <dbReference type="EMBL" id="SER01687.1"/>
    </source>
</evidence>
<keyword evidence="4" id="KW-0808">Transferase</keyword>
<keyword evidence="7" id="KW-1185">Reference proteome</keyword>
<gene>
    <name evidence="6" type="ORF">SAMN05216522_1107</name>
</gene>
<dbReference type="GO" id="GO:0016783">
    <property type="term" value="F:sulfurtransferase activity"/>
    <property type="evidence" value="ECO:0007669"/>
    <property type="project" value="InterPro"/>
</dbReference>
<sequence length="125" mass="13962">MRYALVITGPVYGTQNATSAWMFAKALLKAEHSIASIFFYQEAVSNANRLTSPANDEHNLIDEWVKLSREENIALNICVSAALRRGVIDQEHAQAGQYNFHPQFNFSGLGELATSLLTCERVIQF</sequence>
<evidence type="ECO:0000256" key="5">
    <source>
        <dbReference type="ARBA" id="ARBA00022694"/>
    </source>
</evidence>
<dbReference type="PANTHER" id="PTHR34874:SF3">
    <property type="entry name" value="SULFURTRANSFERASE TUSD"/>
    <property type="match status" value="1"/>
</dbReference>
<dbReference type="Pfam" id="PF02635">
    <property type="entry name" value="DsrE"/>
    <property type="match status" value="1"/>
</dbReference>
<evidence type="ECO:0000256" key="4">
    <source>
        <dbReference type="ARBA" id="ARBA00022679"/>
    </source>
</evidence>
<keyword evidence="5" id="KW-0819">tRNA processing</keyword>
<dbReference type="InterPro" id="IPR003787">
    <property type="entry name" value="Sulphur_relay_DsrE/F-like"/>
</dbReference>
<evidence type="ECO:0000256" key="2">
    <source>
        <dbReference type="ARBA" id="ARBA00007067"/>
    </source>
</evidence>
<reference evidence="7" key="1">
    <citation type="submission" date="2016-10" db="EMBL/GenBank/DDBJ databases">
        <authorList>
            <person name="Varghese N."/>
            <person name="Submissions S."/>
        </authorList>
    </citation>
    <scope>NUCLEOTIDE SEQUENCE [LARGE SCALE GENOMIC DNA]</scope>
    <source>
        <strain evidence="7">8N4</strain>
    </source>
</reference>
<dbReference type="FunFam" id="3.40.1260.10:FF:000001">
    <property type="entry name" value="Sulfurtransferase TusD"/>
    <property type="match status" value="1"/>
</dbReference>
<dbReference type="PANTHER" id="PTHR34874">
    <property type="entry name" value="PROTEIN YCHN"/>
    <property type="match status" value="1"/>
</dbReference>
<dbReference type="GO" id="GO:1990228">
    <property type="term" value="C:sulfurtransferase complex"/>
    <property type="evidence" value="ECO:0007669"/>
    <property type="project" value="TreeGrafter"/>
</dbReference>
<dbReference type="Gene3D" id="3.40.1260.10">
    <property type="entry name" value="DsrEFH-like"/>
    <property type="match status" value="1"/>
</dbReference>
<dbReference type="InterPro" id="IPR027396">
    <property type="entry name" value="DsrEFH-like"/>
</dbReference>
<dbReference type="OrthoDB" id="9787483at2"/>
<dbReference type="EMBL" id="FOGC01000010">
    <property type="protein sequence ID" value="SER01687.1"/>
    <property type="molecule type" value="Genomic_DNA"/>
</dbReference>
<dbReference type="AlphaFoldDB" id="A0A1H9KRY3"/>
<name>A0A1H9KRY3_9GAMM</name>
<dbReference type="NCBIfam" id="NF001237">
    <property type="entry name" value="PRK00207.1"/>
    <property type="match status" value="1"/>
</dbReference>
<dbReference type="GO" id="GO:0097163">
    <property type="term" value="F:sulfur carrier activity"/>
    <property type="evidence" value="ECO:0007669"/>
    <property type="project" value="TreeGrafter"/>
</dbReference>
<accession>A0A1H9KRY3</accession>
<evidence type="ECO:0000256" key="1">
    <source>
        <dbReference type="ARBA" id="ARBA00004496"/>
    </source>
</evidence>
<dbReference type="NCBIfam" id="TIGR03012">
    <property type="entry name" value="sulf_tusD_dsrE"/>
    <property type="match status" value="1"/>
</dbReference>
<evidence type="ECO:0000313" key="7">
    <source>
        <dbReference type="Proteomes" id="UP000242515"/>
    </source>
</evidence>
<comment type="similarity">
    <text evidence="2">Belongs to the DsrE/TusD family.</text>
</comment>
<dbReference type="STRING" id="988801.SAMN05216522_1107"/>
<proteinExistence type="inferred from homology"/>
<evidence type="ECO:0000256" key="3">
    <source>
        <dbReference type="ARBA" id="ARBA00022490"/>
    </source>
</evidence>